<dbReference type="InterPro" id="IPR004919">
    <property type="entry name" value="GmrSD_N"/>
</dbReference>
<dbReference type="EMBL" id="LDQV01000017">
    <property type="protein sequence ID" value="KTR27235.1"/>
    <property type="molecule type" value="Genomic_DNA"/>
</dbReference>
<evidence type="ECO:0000313" key="4">
    <source>
        <dbReference type="Proteomes" id="UP000072605"/>
    </source>
</evidence>
<sequence length="610" mass="71404">MSDNLKVIPVANVFKNTNYSVPIYQRNYAWNELQILQLIEDIDSAILDNDDQTYFLGNLIVNQTDNNVYEVIDGQQRLTTLYLLERYLKFSFSKETLRFEARDTSNRTLAYLSDDKAYTLPEELASAEILNGYHIIQNYFETNPINKEKFAKKLESVFLIRVQVPKNIDLNHYFEIMNTRGEQLELHEIAKAKLLEVLKTDQDKHVGAMIWDTCSNMNSYVQMNFDPNHRKLLFTHNWSSLQSKIESFDTIVNQIDNKKSTSQSKKPLLAILDSSKTPDTKSKELEDENERFESTISFPNFLLQVNAVLKDLDSNPSLDDKHFLQTLEWSWTSPDNAKHFLFTLLKCRVLYDKYIVKREFVKDYKETGRWSLQRLEKYRDTKRKSDKPAYVGTLKREKQNQKLRTLQSCLRITYTSPKTMHWISLVLSELLNDESTNLIKLLEQYCCKKVSESNYETKSGFEIERIVFSYLDYLIFRDGYSYKNKQLVSPLNDDWQFQFRNSIEHFYPQHPIDGMKWDNRDLHNLGNLALITISGNSKFSNLSPLSKIDSYPNLIKQSLKLAIMQTITISSEEKWTTEKANEHQIEMTTILNKDLAKYASVSSSILQVTP</sequence>
<evidence type="ECO:0000259" key="1">
    <source>
        <dbReference type="Pfam" id="PF03235"/>
    </source>
</evidence>
<evidence type="ECO:0000313" key="3">
    <source>
        <dbReference type="EMBL" id="KTR27235.1"/>
    </source>
</evidence>
<comment type="caution">
    <text evidence="3">The sequence shown here is derived from an EMBL/GenBank/DDBJ whole genome shotgun (WGS) entry which is preliminary data.</text>
</comment>
<gene>
    <name evidence="3" type="ORF">RSA11_06555</name>
</gene>
<dbReference type="Pfam" id="PF03235">
    <property type="entry name" value="GmrSD_N"/>
    <property type="match status" value="1"/>
</dbReference>
<dbReference type="PANTHER" id="PTHR35149">
    <property type="entry name" value="SLL5132 PROTEIN"/>
    <property type="match status" value="1"/>
</dbReference>
<dbReference type="InterPro" id="IPR011089">
    <property type="entry name" value="GmrSD_C"/>
</dbReference>
<dbReference type="PANTHER" id="PTHR35149:SF1">
    <property type="entry name" value="DUF5655 DOMAIN-CONTAINING PROTEIN"/>
    <property type="match status" value="1"/>
</dbReference>
<evidence type="ECO:0000259" key="2">
    <source>
        <dbReference type="Pfam" id="PF07510"/>
    </source>
</evidence>
<name>A0AAW3ME93_9BACL</name>
<dbReference type="Proteomes" id="UP000072605">
    <property type="component" value="Unassembled WGS sequence"/>
</dbReference>
<dbReference type="AlphaFoldDB" id="A0AAW3ME93"/>
<protein>
    <recommendedName>
        <fullName evidence="5">DUF262 domain-containing protein</fullName>
    </recommendedName>
</protein>
<feature type="domain" description="GmrSD restriction endonucleases C-terminal" evidence="2">
    <location>
        <begin position="458"/>
        <end position="589"/>
    </location>
</feature>
<evidence type="ECO:0008006" key="5">
    <source>
        <dbReference type="Google" id="ProtNLM"/>
    </source>
</evidence>
<accession>A0AAW3ME93</accession>
<proteinExistence type="predicted"/>
<reference evidence="3 4" key="1">
    <citation type="journal article" date="2016" name="Front. Microbiol.">
        <title>Genomic Resource of Rice Seed Associated Bacteria.</title>
        <authorList>
            <person name="Midha S."/>
            <person name="Bansal K."/>
            <person name="Sharma S."/>
            <person name="Kumar N."/>
            <person name="Patil P.P."/>
            <person name="Chaudhry V."/>
            <person name="Patil P.B."/>
        </authorList>
    </citation>
    <scope>NUCLEOTIDE SEQUENCE [LARGE SCALE GENOMIC DNA]</scope>
    <source>
        <strain evidence="3 4">RSA11</strain>
    </source>
</reference>
<dbReference type="Pfam" id="PF07510">
    <property type="entry name" value="GmrSD_C"/>
    <property type="match status" value="1"/>
</dbReference>
<organism evidence="3 4">
    <name type="scientific">Exiguobacterium indicum</name>
    <dbReference type="NCBI Taxonomy" id="296995"/>
    <lineage>
        <taxon>Bacteria</taxon>
        <taxon>Bacillati</taxon>
        <taxon>Bacillota</taxon>
        <taxon>Bacilli</taxon>
        <taxon>Bacillales</taxon>
        <taxon>Bacillales Family XII. Incertae Sedis</taxon>
        <taxon>Exiguobacterium</taxon>
    </lineage>
</organism>
<feature type="domain" description="GmrSD restriction endonucleases N-terminal" evidence="1">
    <location>
        <begin position="12"/>
        <end position="195"/>
    </location>
</feature>